<accession>A0ACC1NZB6</accession>
<proteinExistence type="predicted"/>
<evidence type="ECO:0000313" key="2">
    <source>
        <dbReference type="Proteomes" id="UP001144978"/>
    </source>
</evidence>
<protein>
    <submittedName>
        <fullName evidence="1">Uncharacterized protein</fullName>
    </submittedName>
</protein>
<dbReference type="Proteomes" id="UP001144978">
    <property type="component" value="Unassembled WGS sequence"/>
</dbReference>
<sequence length="301" mass="33669">MAYETCCPSVNLSAIFVDRFKRPLVVDVLRLGEYDDVVEMREKRVDSNDVRGRADDFGYVFSISGHPHAEYGIALRWQKWTVTKVKRSGRMRQLQDNSFCVWDGLCRSHRPRQLLSQPRPVQDLLEYQLCCKFGSVWRNLTLVDAIALPFSWDPEPHALPDCVILRVLLTVWVPVIRLVTGGATNVQDAIGFEGLQHSLRSSLHSQLQRTSVFLGDPCLRHGVPAIVTFSVAFSILYVVSQHGSTLCALVPPSSSVCQRAVELFGVFARRQSSRPIFPRVSPAADADLDLLHGSRNAVGTP</sequence>
<dbReference type="EMBL" id="JANSHE010003857">
    <property type="protein sequence ID" value="KAJ2983901.1"/>
    <property type="molecule type" value="Genomic_DNA"/>
</dbReference>
<gene>
    <name evidence="1" type="ORF">NUW54_g10583</name>
</gene>
<comment type="caution">
    <text evidence="1">The sequence shown here is derived from an EMBL/GenBank/DDBJ whole genome shotgun (WGS) entry which is preliminary data.</text>
</comment>
<reference evidence="1" key="1">
    <citation type="submission" date="2022-08" db="EMBL/GenBank/DDBJ databases">
        <title>Genome Sequence of Pycnoporus sanguineus.</title>
        <authorList>
            <person name="Buettner E."/>
        </authorList>
    </citation>
    <scope>NUCLEOTIDE SEQUENCE</scope>
    <source>
        <strain evidence="1">CG-C14</strain>
    </source>
</reference>
<evidence type="ECO:0000313" key="1">
    <source>
        <dbReference type="EMBL" id="KAJ2983901.1"/>
    </source>
</evidence>
<keyword evidence="2" id="KW-1185">Reference proteome</keyword>
<organism evidence="1 2">
    <name type="scientific">Trametes sanguinea</name>
    <dbReference type="NCBI Taxonomy" id="158606"/>
    <lineage>
        <taxon>Eukaryota</taxon>
        <taxon>Fungi</taxon>
        <taxon>Dikarya</taxon>
        <taxon>Basidiomycota</taxon>
        <taxon>Agaricomycotina</taxon>
        <taxon>Agaricomycetes</taxon>
        <taxon>Polyporales</taxon>
        <taxon>Polyporaceae</taxon>
        <taxon>Trametes</taxon>
    </lineage>
</organism>
<name>A0ACC1NZB6_9APHY</name>